<reference evidence="2" key="1">
    <citation type="submission" date="2009-01" db="EMBL/GenBank/DDBJ databases">
        <title>Complete sequence of chromosome Cyanothece sp. PCC 7425.</title>
        <authorList>
            <consortium name="US DOE Joint Genome Institute"/>
            <person name="Lucas S."/>
            <person name="Copeland A."/>
            <person name="Lapidus A."/>
            <person name="Glavina del Rio T."/>
            <person name="Dalin E."/>
            <person name="Tice H."/>
            <person name="Bruce D."/>
            <person name="Goodwin L."/>
            <person name="Pitluck S."/>
            <person name="Sims D."/>
            <person name="Meineke L."/>
            <person name="Brettin T."/>
            <person name="Detter J.C."/>
            <person name="Han C."/>
            <person name="Larimer F."/>
            <person name="Land M."/>
            <person name="Hauser L."/>
            <person name="Kyrpides N."/>
            <person name="Ovchinnikova G."/>
            <person name="Liberton M."/>
            <person name="Stoeckel J."/>
            <person name="Banerjee A."/>
            <person name="Singh A."/>
            <person name="Page L."/>
            <person name="Sato H."/>
            <person name="Zhao L."/>
            <person name="Sherman L."/>
            <person name="Pakrasi H."/>
            <person name="Richardson P."/>
        </authorList>
    </citation>
    <scope>NUCLEOTIDE SEQUENCE</scope>
    <source>
        <strain evidence="2">PCC 7425</strain>
    </source>
</reference>
<dbReference type="PROSITE" id="PS51471">
    <property type="entry name" value="FE2OG_OXY"/>
    <property type="match status" value="1"/>
</dbReference>
<dbReference type="GO" id="GO:0070988">
    <property type="term" value="P:demethylation"/>
    <property type="evidence" value="ECO:0007669"/>
    <property type="project" value="InterPro"/>
</dbReference>
<dbReference type="PANTHER" id="PTHR12463">
    <property type="entry name" value="OXYGENASE-RELATED"/>
    <property type="match status" value="1"/>
</dbReference>
<evidence type="ECO:0000259" key="1">
    <source>
        <dbReference type="PROSITE" id="PS51471"/>
    </source>
</evidence>
<gene>
    <name evidence="2" type="ordered locus">Cyan7425_3446</name>
</gene>
<dbReference type="Gene3D" id="2.60.120.590">
    <property type="entry name" value="Alpha-ketoglutarate-dependent dioxygenase AlkB-like"/>
    <property type="match status" value="1"/>
</dbReference>
<organism evidence="2">
    <name type="scientific">Cyanothece sp. (strain PCC 7425 / ATCC 29141)</name>
    <dbReference type="NCBI Taxonomy" id="395961"/>
    <lineage>
        <taxon>Bacteria</taxon>
        <taxon>Bacillati</taxon>
        <taxon>Cyanobacteriota</taxon>
        <taxon>Cyanophyceae</taxon>
        <taxon>Gomontiellales</taxon>
        <taxon>Cyanothecaceae</taxon>
        <taxon>Cyanothece</taxon>
    </lineage>
</organism>
<accession>B8HQU9</accession>
<protein>
    <submittedName>
        <fullName evidence="2">2OG-Fe(II) oxygenase</fullName>
    </submittedName>
</protein>
<dbReference type="SUPFAM" id="SSF51197">
    <property type="entry name" value="Clavaminate synthase-like"/>
    <property type="match status" value="1"/>
</dbReference>
<dbReference type="AlphaFoldDB" id="B8HQU9"/>
<feature type="domain" description="Fe2OG dioxygenase" evidence="1">
    <location>
        <begin position="102"/>
        <end position="204"/>
    </location>
</feature>
<dbReference type="OrthoDB" id="278699at2"/>
<dbReference type="eggNOG" id="COG3145">
    <property type="taxonomic scope" value="Bacteria"/>
</dbReference>
<evidence type="ECO:0000313" key="2">
    <source>
        <dbReference type="EMBL" id="ACL45770.1"/>
    </source>
</evidence>
<dbReference type="PANTHER" id="PTHR12463:SF1">
    <property type="entry name" value="2-OXOGLUTARATE AND FE-DEPENDENT OXYGENASE FAMILY PROTEIN"/>
    <property type="match status" value="1"/>
</dbReference>
<name>B8HQU9_CYAP4</name>
<dbReference type="HOGENOM" id="CLU_052246_3_0_3"/>
<dbReference type="InterPro" id="IPR037151">
    <property type="entry name" value="AlkB-like_sf"/>
</dbReference>
<dbReference type="InterPro" id="IPR032857">
    <property type="entry name" value="ALKBH4"/>
</dbReference>
<dbReference type="InterPro" id="IPR027450">
    <property type="entry name" value="AlkB-like"/>
</dbReference>
<proteinExistence type="predicted"/>
<dbReference type="InterPro" id="IPR005123">
    <property type="entry name" value="Oxoglu/Fe-dep_dioxygenase_dom"/>
</dbReference>
<dbReference type="GO" id="GO:0016491">
    <property type="term" value="F:oxidoreductase activity"/>
    <property type="evidence" value="ECO:0007669"/>
    <property type="project" value="TreeGrafter"/>
</dbReference>
<sequence>MFSHQLSIFDIKLSDVSTEHYVSEINGLVYIKDYIDQTTHNYLISQIDSFPWLNDLARRVQHYGYKYDYKSRGVDKSMYIASLPIWAKELAHKIRKKYTTDLPDQVIVNEYMPGQGIANHIDCVNCFTDTIVSLSLCSSCVMDFVHIETGARKSLMLEPRSLVVLSGDARYKWLHGIAKRKSDMYKGEKYIRKRRVSLTFRKVILGD</sequence>
<dbReference type="EMBL" id="CP001344">
    <property type="protein sequence ID" value="ACL45770.1"/>
    <property type="molecule type" value="Genomic_DNA"/>
</dbReference>
<dbReference type="KEGG" id="cyn:Cyan7425_3446"/>
<dbReference type="STRING" id="395961.Cyan7425_3446"/>
<dbReference type="GO" id="GO:0032451">
    <property type="term" value="F:demethylase activity"/>
    <property type="evidence" value="ECO:0007669"/>
    <property type="project" value="TreeGrafter"/>
</dbReference>
<dbReference type="Pfam" id="PF13532">
    <property type="entry name" value="2OG-FeII_Oxy_2"/>
    <property type="match status" value="1"/>
</dbReference>